<evidence type="ECO:0000256" key="1">
    <source>
        <dbReference type="SAM" id="Coils"/>
    </source>
</evidence>
<accession>Q2R7B6</accession>
<dbReference type="EMBL" id="AC135497">
    <property type="protein sequence ID" value="AAX94964.1"/>
    <property type="molecule type" value="Genomic_DNA"/>
</dbReference>
<evidence type="ECO:0000313" key="4">
    <source>
        <dbReference type="Proteomes" id="UP000000763"/>
    </source>
</evidence>
<protein>
    <submittedName>
        <fullName evidence="3">Transposon protein, putative, unclassified</fullName>
    </submittedName>
</protein>
<reference evidence="4" key="1">
    <citation type="journal article" date="2005" name="Nature">
        <title>The map-based sequence of the rice genome.</title>
        <authorList>
            <consortium name="International rice genome sequencing project (IRGSP)"/>
            <person name="Matsumoto T."/>
            <person name="Wu J."/>
            <person name="Kanamori H."/>
            <person name="Katayose Y."/>
            <person name="Fujisawa M."/>
            <person name="Namiki N."/>
            <person name="Mizuno H."/>
            <person name="Yamamoto K."/>
            <person name="Antonio B.A."/>
            <person name="Baba T."/>
            <person name="Sakata K."/>
            <person name="Nagamura Y."/>
            <person name="Aoki H."/>
            <person name="Arikawa K."/>
            <person name="Arita K."/>
            <person name="Bito T."/>
            <person name="Chiden Y."/>
            <person name="Fujitsuka N."/>
            <person name="Fukunaka R."/>
            <person name="Hamada M."/>
            <person name="Harada C."/>
            <person name="Hayashi A."/>
            <person name="Hijishita S."/>
            <person name="Honda M."/>
            <person name="Hosokawa S."/>
            <person name="Ichikawa Y."/>
            <person name="Idonuma A."/>
            <person name="Iijima M."/>
            <person name="Ikeda M."/>
            <person name="Ikeno M."/>
            <person name="Ito K."/>
            <person name="Ito S."/>
            <person name="Ito T."/>
            <person name="Ito Y."/>
            <person name="Ito Y."/>
            <person name="Iwabuchi A."/>
            <person name="Kamiya K."/>
            <person name="Karasawa W."/>
            <person name="Kurita K."/>
            <person name="Katagiri S."/>
            <person name="Kikuta A."/>
            <person name="Kobayashi H."/>
            <person name="Kobayashi N."/>
            <person name="Machita K."/>
            <person name="Maehara T."/>
            <person name="Masukawa M."/>
            <person name="Mizubayashi T."/>
            <person name="Mukai Y."/>
            <person name="Nagasaki H."/>
            <person name="Nagata Y."/>
            <person name="Naito S."/>
            <person name="Nakashima M."/>
            <person name="Nakama Y."/>
            <person name="Nakamichi Y."/>
            <person name="Nakamura M."/>
            <person name="Meguro A."/>
            <person name="Negishi M."/>
            <person name="Ohta I."/>
            <person name="Ohta T."/>
            <person name="Okamoto M."/>
            <person name="Ono N."/>
            <person name="Saji S."/>
            <person name="Sakaguchi M."/>
            <person name="Sakai K."/>
            <person name="Shibata M."/>
            <person name="Shimokawa T."/>
            <person name="Song J."/>
            <person name="Takazaki Y."/>
            <person name="Terasawa K."/>
            <person name="Tsugane M."/>
            <person name="Tsuji K."/>
            <person name="Ueda S."/>
            <person name="Waki K."/>
            <person name="Yamagata H."/>
            <person name="Yamamoto M."/>
            <person name="Yamamoto S."/>
            <person name="Yamane H."/>
            <person name="Yoshiki S."/>
            <person name="Yoshihara R."/>
            <person name="Yukawa K."/>
            <person name="Zhong H."/>
            <person name="Yano M."/>
            <person name="Yuan Q."/>
            <person name="Ouyang S."/>
            <person name="Liu J."/>
            <person name="Jones K.M."/>
            <person name="Gansberger K."/>
            <person name="Moffat K."/>
            <person name="Hill J."/>
            <person name="Bera J."/>
            <person name="Fadrosh D."/>
            <person name="Jin S."/>
            <person name="Johri S."/>
            <person name="Kim M."/>
            <person name="Overton L."/>
            <person name="Reardon M."/>
            <person name="Tsitrin T."/>
            <person name="Vuong H."/>
            <person name="Weaver B."/>
            <person name="Ciecko A."/>
            <person name="Tallon L."/>
            <person name="Jackson J."/>
            <person name="Pai G."/>
            <person name="Aken S.V."/>
            <person name="Utterback T."/>
            <person name="Reidmuller S."/>
            <person name="Feldblyum T."/>
            <person name="Hsiao J."/>
            <person name="Zismann V."/>
            <person name="Iobst S."/>
            <person name="de Vazeille A.R."/>
            <person name="Buell C.R."/>
            <person name="Ying K."/>
            <person name="Li Y."/>
            <person name="Lu T."/>
            <person name="Huang Y."/>
            <person name="Zhao Q."/>
            <person name="Feng Q."/>
            <person name="Zhang L."/>
            <person name="Zhu J."/>
            <person name="Weng Q."/>
            <person name="Mu J."/>
            <person name="Lu Y."/>
            <person name="Fan D."/>
            <person name="Liu Y."/>
            <person name="Guan J."/>
            <person name="Zhang Y."/>
            <person name="Yu S."/>
            <person name="Liu X."/>
            <person name="Zhang Y."/>
            <person name="Hong G."/>
            <person name="Han B."/>
            <person name="Choisne N."/>
            <person name="Demange N."/>
            <person name="Orjeda G."/>
            <person name="Samain S."/>
            <person name="Cattolico L."/>
            <person name="Pelletier E."/>
            <person name="Couloux A."/>
            <person name="Segurens B."/>
            <person name="Wincker P."/>
            <person name="D'Hont A."/>
            <person name="Scarpelli C."/>
            <person name="Weissenbach J."/>
            <person name="Salanoubat M."/>
            <person name="Quetier F."/>
            <person name="Yu Y."/>
            <person name="Kim H.R."/>
            <person name="Rambo T."/>
            <person name="Currie J."/>
            <person name="Collura K."/>
            <person name="Luo M."/>
            <person name="Yang T."/>
            <person name="Ammiraju J.S.S."/>
            <person name="Engler F."/>
            <person name="Soderlund C."/>
            <person name="Wing R.A."/>
            <person name="Palmer L.E."/>
            <person name="de la Bastide M."/>
            <person name="Spiegel L."/>
            <person name="Nascimento L."/>
            <person name="Zutavern T."/>
            <person name="O'Shaughnessy A."/>
            <person name="Dike S."/>
            <person name="Dedhia N."/>
            <person name="Preston R."/>
            <person name="Balija V."/>
            <person name="McCombie W.R."/>
            <person name="Chow T."/>
            <person name="Chen H."/>
            <person name="Chung M."/>
            <person name="Chen C."/>
            <person name="Shaw J."/>
            <person name="Wu H."/>
            <person name="Hsiao K."/>
            <person name="Chao Y."/>
            <person name="Chu M."/>
            <person name="Cheng C."/>
            <person name="Hour A."/>
            <person name="Lee P."/>
            <person name="Lin S."/>
            <person name="Lin Y."/>
            <person name="Liou J."/>
            <person name="Liu S."/>
            <person name="Hsing Y."/>
            <person name="Raghuvanshi S."/>
            <person name="Mohanty A."/>
            <person name="Bharti A.K."/>
            <person name="Gaur A."/>
            <person name="Gupta V."/>
            <person name="Kumar D."/>
            <person name="Ravi V."/>
            <person name="Vij S."/>
            <person name="Kapur A."/>
            <person name="Khurana P."/>
            <person name="Khurana P."/>
            <person name="Khurana J.P."/>
            <person name="Tyagi A.K."/>
            <person name="Gaikwad K."/>
            <person name="Singh A."/>
            <person name="Dalal V."/>
            <person name="Srivastava S."/>
            <person name="Dixit A."/>
            <person name="Pal A.K."/>
            <person name="Ghazi I.A."/>
            <person name="Yadav M."/>
            <person name="Pandit A."/>
            <person name="Bhargava A."/>
            <person name="Sureshbabu K."/>
            <person name="Batra K."/>
            <person name="Sharma T.R."/>
            <person name="Mohapatra T."/>
            <person name="Singh N.K."/>
            <person name="Messing J."/>
            <person name="Nelson A.B."/>
            <person name="Fuks G."/>
            <person name="Kavchok S."/>
            <person name="Keizer G."/>
            <person name="Linton E."/>
            <person name="Llaca V."/>
            <person name="Song R."/>
            <person name="Tanyolac B."/>
            <person name="Young S."/>
            <person name="Ho-Il K."/>
            <person name="Hahn J.H."/>
            <person name="Sangsakoo G."/>
            <person name="Vanavichit A."/>
            <person name="de Mattos Luiz.A.T."/>
            <person name="Zimmer P.D."/>
            <person name="Malone G."/>
            <person name="Dellagostin O."/>
            <person name="de Oliveira A.C."/>
            <person name="Bevan M."/>
            <person name="Bancroft I."/>
            <person name="Minx P."/>
            <person name="Cordum H."/>
            <person name="Wilson R."/>
            <person name="Cheng Z."/>
            <person name="Jin W."/>
            <person name="Jiang J."/>
            <person name="Leong S.A."/>
            <person name="Iwama H."/>
            <person name="Gojobori T."/>
            <person name="Itoh T."/>
            <person name="Niimura Y."/>
            <person name="Fujii Y."/>
            <person name="Habara T."/>
            <person name="Sakai H."/>
            <person name="Sato Y."/>
            <person name="Wilson G."/>
            <person name="Kumar K."/>
            <person name="McCouch S."/>
            <person name="Juretic N."/>
            <person name="Hoen D."/>
            <person name="Wright S."/>
            <person name="Bruskiewich R."/>
            <person name="Bureau T."/>
            <person name="Miyao A."/>
            <person name="Hirochika H."/>
            <person name="Nishikawa T."/>
            <person name="Kadowaki K."/>
            <person name="Sugiura M."/>
            <person name="Burr B."/>
            <person name="Sasaki T."/>
        </authorList>
    </citation>
    <scope>NUCLEOTIDE SEQUENCE [LARGE SCALE GENOMIC DNA]</scope>
    <source>
        <strain evidence="4">cv. Nipponbare</strain>
    </source>
</reference>
<reference evidence="4" key="2">
    <citation type="journal article" date="2008" name="Nucleic Acids Res.">
        <title>The rice annotation project database (RAP-DB): 2008 update.</title>
        <authorList>
            <consortium name="The rice annotation project (RAP)"/>
        </authorList>
    </citation>
    <scope>GENOME REANNOTATION</scope>
    <source>
        <strain evidence="4">cv. Nipponbare</strain>
    </source>
</reference>
<name>Q2R7B6_ORYSJ</name>
<keyword evidence="1" id="KW-0175">Coiled coil</keyword>
<proteinExistence type="predicted"/>
<dbReference type="PANTHER" id="PTHR33026:SF7">
    <property type="entry name" value="OS03G0100275 PROTEIN"/>
    <property type="match status" value="1"/>
</dbReference>
<feature type="coiled-coil region" evidence="1">
    <location>
        <begin position="334"/>
        <end position="368"/>
    </location>
</feature>
<dbReference type="Proteomes" id="UP000000763">
    <property type="component" value="Chromosome 11"/>
</dbReference>
<dbReference type="PANTHER" id="PTHR33026">
    <property type="entry name" value="OS06G0360600 PROTEIN"/>
    <property type="match status" value="1"/>
</dbReference>
<gene>
    <name evidence="3" type="ordered locus">LOC_Os11g17160</name>
</gene>
<feature type="region of interest" description="Disordered" evidence="2">
    <location>
        <begin position="1"/>
        <end position="31"/>
    </location>
</feature>
<evidence type="ECO:0000313" key="3">
    <source>
        <dbReference type="EMBL" id="AAX94964.1"/>
    </source>
</evidence>
<sequence>MDIDKSTSTTASLKKLQDDGTLPGRGTMQREIGGIEPEPILGRMMEPNRVSGCVGFRLRDRLKLRYIPFQCPSSRSKWRERWFYLQIENSDPVLVVPEEQPNKIPEWTAKPALTPSLQSFIDIIDDLRIRGLSGYEVAADFVGRRIQPLQACAHPAFDYSGPDDATRVSPRGLDSDTVARRVSQVMISAPATVSDIPVPLCEKGPAEREAVINAAALLKEGVTKEASDVAAAATTSGSNVPKNGRKFSSVLGTRRAARVKAAQGGTEATTSASPAAASTDVVVATRDREVTPSSPAVGFVPSRGLPADTLTWEELHAEMERILQAGARGVGREIEEARAAAASANQRAEQLARNLVEAHEDLLKMRELVADNERQQQGLEHWMSELENNLSEIRGSLRVSYTGLHQLAGECGVTTTIPASPVEFSQMSSLAELATVMGAIPSKHAARIGEETSNGIYTRACHILACVRLAHPDLDLKKALDQGAVDDARKGVIEDVDDLRESVLPLFEENVDVEDVQQRGHPEMPVVVLALALEPYVPREEVGQSPSVEANMALTSLELEDALADRDRRIQYWKTKLEVVDLERTMVEVKKDQAVEALRGREVWFNSYLKSCYTTMAGVCQELRLKGISKHIDETLKQECRRASRYAGGHVLASIRDHHLQLHLEFLHEGFSRSRRTSAEIDGLAQSMAPLAEKVVWSMDWRWPSCSVGSMASEPYTRKKGVSLLDVVGMYYAVCPLNLSIALRVRNRGKAYLDSQSDAVS</sequence>
<dbReference type="AlphaFoldDB" id="Q2R7B6"/>
<feature type="compositionally biased region" description="Polar residues" evidence="2">
    <location>
        <begin position="1"/>
        <end position="12"/>
    </location>
</feature>
<evidence type="ECO:0000256" key="2">
    <source>
        <dbReference type="SAM" id="MobiDB-lite"/>
    </source>
</evidence>
<organism evidence="3 4">
    <name type="scientific">Oryza sativa subsp. japonica</name>
    <name type="common">Rice</name>
    <dbReference type="NCBI Taxonomy" id="39947"/>
    <lineage>
        <taxon>Eukaryota</taxon>
        <taxon>Viridiplantae</taxon>
        <taxon>Streptophyta</taxon>
        <taxon>Embryophyta</taxon>
        <taxon>Tracheophyta</taxon>
        <taxon>Spermatophyta</taxon>
        <taxon>Magnoliopsida</taxon>
        <taxon>Liliopsida</taxon>
        <taxon>Poales</taxon>
        <taxon>Poaceae</taxon>
        <taxon>BOP clade</taxon>
        <taxon>Oryzoideae</taxon>
        <taxon>Oryzeae</taxon>
        <taxon>Oryzinae</taxon>
        <taxon>Oryza</taxon>
        <taxon>Oryza sativa</taxon>
    </lineage>
</organism>